<keyword evidence="2" id="KW-0812">Transmembrane</keyword>
<dbReference type="PANTHER" id="PTHR33393">
    <property type="entry name" value="POLYGLUTAMINE SYNTHESIS ACCESSORY PROTEIN RV0574C-RELATED"/>
    <property type="match status" value="1"/>
</dbReference>
<sequence length="391" mass="42555">MARDTLVNKREIIVLLIIFNILIITFLYLLKSGNIYNYNITIQPSKPSLPPLMKQEPAIKPVLYNAAALPDKSDKQVLSINMTGDIMLASNLGEAIKSRGTDFPWLDVRDILAAADFTIGNLECAVGSGDYQPVPNKQYTFLAAPDALAGLQKAGFDVLTLANNHILDFGTDALAETLVNLDNCGILHAGAGISKNEAIKPTILEKNGIKIGIIAFSRIFPEGWWVAGTDNPGIASGHDYQMLLHTINELSKQVDIVIISMHWGEEMSDMPTIIQQNLAHKLIESGADCILGHHPHVLQGVESYNNGLIFYSAGNFIFTLSRDTRGRQSVIINIDVDKSGICGARLIPAWIEPGRTILADEKTSAAIIKRLQNLSGSMGTTIDANGEIELE</sequence>
<dbReference type="SUPFAM" id="SSF56300">
    <property type="entry name" value="Metallo-dependent phosphatases"/>
    <property type="match status" value="1"/>
</dbReference>
<organism evidence="4 5">
    <name type="scientific">Desulfotruncus arcticus DSM 17038</name>
    <dbReference type="NCBI Taxonomy" id="1121424"/>
    <lineage>
        <taxon>Bacteria</taxon>
        <taxon>Bacillati</taxon>
        <taxon>Bacillota</taxon>
        <taxon>Clostridia</taxon>
        <taxon>Eubacteriales</taxon>
        <taxon>Desulfallaceae</taxon>
        <taxon>Desulfotruncus</taxon>
    </lineage>
</organism>
<proteinExistence type="inferred from homology"/>
<dbReference type="OrthoDB" id="9810906at2"/>
<evidence type="ECO:0000313" key="4">
    <source>
        <dbReference type="EMBL" id="SFF99142.1"/>
    </source>
</evidence>
<evidence type="ECO:0000313" key="5">
    <source>
        <dbReference type="Proteomes" id="UP000199337"/>
    </source>
</evidence>
<dbReference type="EMBL" id="FOOX01000001">
    <property type="protein sequence ID" value="SFF99142.1"/>
    <property type="molecule type" value="Genomic_DNA"/>
</dbReference>
<dbReference type="InterPro" id="IPR019079">
    <property type="entry name" value="Capsule_synth_CapA"/>
</dbReference>
<evidence type="ECO:0000256" key="2">
    <source>
        <dbReference type="SAM" id="Phobius"/>
    </source>
</evidence>
<name>A0A1I2N5U5_9FIRM</name>
<evidence type="ECO:0000259" key="3">
    <source>
        <dbReference type="SMART" id="SM00854"/>
    </source>
</evidence>
<comment type="similarity">
    <text evidence="1">Belongs to the CapA family.</text>
</comment>
<dbReference type="SMART" id="SM00854">
    <property type="entry name" value="PGA_cap"/>
    <property type="match status" value="1"/>
</dbReference>
<feature type="transmembrane region" description="Helical" evidence="2">
    <location>
        <begin position="12"/>
        <end position="30"/>
    </location>
</feature>
<gene>
    <name evidence="4" type="ORF">SAMN05660649_00375</name>
</gene>
<dbReference type="Gene3D" id="3.60.21.10">
    <property type="match status" value="1"/>
</dbReference>
<protein>
    <submittedName>
        <fullName evidence="4">Poly-gamma-glutamate synthesis protein (Capsule biosynthesis protein)</fullName>
    </submittedName>
</protein>
<dbReference type="RefSeq" id="WP_092468133.1">
    <property type="nucleotide sequence ID" value="NZ_FOOX01000001.1"/>
</dbReference>
<keyword evidence="2" id="KW-1133">Transmembrane helix</keyword>
<evidence type="ECO:0000256" key="1">
    <source>
        <dbReference type="ARBA" id="ARBA00005662"/>
    </source>
</evidence>
<accession>A0A1I2N5U5</accession>
<dbReference type="STRING" id="341036.SAMN05660649_00375"/>
<keyword evidence="5" id="KW-1185">Reference proteome</keyword>
<dbReference type="CDD" id="cd07381">
    <property type="entry name" value="MPP_CapA"/>
    <property type="match status" value="1"/>
</dbReference>
<dbReference type="Proteomes" id="UP000199337">
    <property type="component" value="Unassembled WGS sequence"/>
</dbReference>
<dbReference type="PANTHER" id="PTHR33393:SF13">
    <property type="entry name" value="PGA BIOSYNTHESIS PROTEIN CAPA"/>
    <property type="match status" value="1"/>
</dbReference>
<feature type="domain" description="Capsule synthesis protein CapA" evidence="3">
    <location>
        <begin position="79"/>
        <end position="320"/>
    </location>
</feature>
<dbReference type="AlphaFoldDB" id="A0A1I2N5U5"/>
<reference evidence="5" key="1">
    <citation type="submission" date="2016-10" db="EMBL/GenBank/DDBJ databases">
        <authorList>
            <person name="Varghese N."/>
            <person name="Submissions S."/>
        </authorList>
    </citation>
    <scope>NUCLEOTIDE SEQUENCE [LARGE SCALE GENOMIC DNA]</scope>
    <source>
        <strain evidence="5">DSM 17038</strain>
    </source>
</reference>
<keyword evidence="2" id="KW-0472">Membrane</keyword>
<dbReference type="Pfam" id="PF09587">
    <property type="entry name" value="PGA_cap"/>
    <property type="match status" value="1"/>
</dbReference>
<dbReference type="InterPro" id="IPR029052">
    <property type="entry name" value="Metallo-depent_PP-like"/>
</dbReference>
<dbReference type="InterPro" id="IPR052169">
    <property type="entry name" value="CW_Biosynth-Accessory"/>
</dbReference>